<keyword evidence="5 8" id="KW-0812">Transmembrane</keyword>
<dbReference type="Pfam" id="PF03845">
    <property type="entry name" value="Spore_permease"/>
    <property type="match status" value="1"/>
</dbReference>
<evidence type="ECO:0000256" key="5">
    <source>
        <dbReference type="ARBA" id="ARBA00022692"/>
    </source>
</evidence>
<dbReference type="Gene3D" id="1.20.1740.10">
    <property type="entry name" value="Amino acid/polyamine transporter I"/>
    <property type="match status" value="1"/>
</dbReference>
<dbReference type="OrthoDB" id="2663541at2"/>
<feature type="transmembrane region" description="Helical" evidence="8">
    <location>
        <begin position="120"/>
        <end position="138"/>
    </location>
</feature>
<evidence type="ECO:0000313" key="9">
    <source>
        <dbReference type="EMBL" id="BAB04823.1"/>
    </source>
</evidence>
<comment type="similarity">
    <text evidence="2">Belongs to the amino acid-polyamine-organocation (APC) superfamily. Spore germination protein (SGP) (TC 2.A.3.9) family.</text>
</comment>
<feature type="transmembrane region" description="Helical" evidence="8">
    <location>
        <begin position="145"/>
        <end position="167"/>
    </location>
</feature>
<feature type="transmembrane region" description="Helical" evidence="8">
    <location>
        <begin position="40"/>
        <end position="61"/>
    </location>
</feature>
<evidence type="ECO:0000313" key="10">
    <source>
        <dbReference type="Proteomes" id="UP000001258"/>
    </source>
</evidence>
<dbReference type="PANTHER" id="PTHR34975">
    <property type="entry name" value="SPORE GERMINATION PROTEIN A2"/>
    <property type="match status" value="1"/>
</dbReference>
<evidence type="ECO:0000256" key="1">
    <source>
        <dbReference type="ARBA" id="ARBA00004141"/>
    </source>
</evidence>
<dbReference type="KEGG" id="bha:BH1104"/>
<sequence length="364" mass="40385">MKGQQQITPIQLSMLFFIFLTGSAVIVIPAPLIGNAGNGAWLSLLLSFIGAIALLATVLSLHKMHPRLTFIEYSRSLVGKWLTVLIGIPFAFTQLNSTAGIVLDIGLFMTSSMLRETPLYLFNLIIFIAVAFTARGGIELFARMFPMLIITSILFITVILLLAAGHYDIEFLLPVMPDGIKPILHGTYFSFLGFPYSELVIFSMLLPFVSNQDYVSVKKGMVSALTFNGIYLVAVTICALLVFGPIAGDRPYSTYEVARVTRFDILIGYSLITTSYMKAVITFYILYMTIVHLLKVKDPNVLIFPLALICFLFSLIQLSLGHARWGEHVTVAEPLLKLCSYIIPLIFIAIIAYFKKNKKRAAAT</sequence>
<accession>Q9KDV7</accession>
<dbReference type="PIR" id="H83787">
    <property type="entry name" value="H83787"/>
</dbReference>
<dbReference type="InterPro" id="IPR004761">
    <property type="entry name" value="Spore_GerAB"/>
</dbReference>
<reference evidence="9 10" key="1">
    <citation type="journal article" date="2000" name="Nucleic Acids Res.">
        <title>Complete genome sequence of the alkaliphilic bacterium Bacillus halodurans and genomic sequence comparison with Bacillus subtilis.</title>
        <authorList>
            <person name="Takami H."/>
            <person name="Nakasone K."/>
            <person name="Takaki Y."/>
            <person name="Maeno G."/>
            <person name="Sasaki R."/>
            <person name="Masui N."/>
            <person name="Fuji F."/>
            <person name="Hirama C."/>
            <person name="Nakamura Y."/>
            <person name="Ogasawara N."/>
            <person name="Kuhara S."/>
            <person name="Horikoshi K."/>
        </authorList>
    </citation>
    <scope>NUCLEOTIDE SEQUENCE [LARGE SCALE GENOMIC DNA]</scope>
    <source>
        <strain evidence="10">ATCC BAA-125 / DSM 18197 / FERM 7344 / JCM 9153 / C-125</strain>
    </source>
</reference>
<organism evidence="9 10">
    <name type="scientific">Halalkalibacterium halodurans (strain ATCC BAA-125 / DSM 18197 / FERM 7344 / JCM 9153 / C-125)</name>
    <name type="common">Bacillus halodurans</name>
    <dbReference type="NCBI Taxonomy" id="272558"/>
    <lineage>
        <taxon>Bacteria</taxon>
        <taxon>Bacillati</taxon>
        <taxon>Bacillota</taxon>
        <taxon>Bacilli</taxon>
        <taxon>Bacillales</taxon>
        <taxon>Bacillaceae</taxon>
        <taxon>Halalkalibacterium (ex Joshi et al. 2022)</taxon>
    </lineage>
</organism>
<keyword evidence="4" id="KW-0309">Germination</keyword>
<evidence type="ECO:0000256" key="3">
    <source>
        <dbReference type="ARBA" id="ARBA00022448"/>
    </source>
</evidence>
<proteinExistence type="inferred from homology"/>
<dbReference type="PANTHER" id="PTHR34975:SF2">
    <property type="entry name" value="SPORE GERMINATION PROTEIN A2"/>
    <property type="match status" value="1"/>
</dbReference>
<dbReference type="AlphaFoldDB" id="Q9KDV7"/>
<evidence type="ECO:0000256" key="4">
    <source>
        <dbReference type="ARBA" id="ARBA00022544"/>
    </source>
</evidence>
<dbReference type="RefSeq" id="WP_010897274.1">
    <property type="nucleotide sequence ID" value="NC_002570.2"/>
</dbReference>
<dbReference type="Proteomes" id="UP000001258">
    <property type="component" value="Chromosome"/>
</dbReference>
<dbReference type="eggNOG" id="COG0531">
    <property type="taxonomic scope" value="Bacteria"/>
</dbReference>
<dbReference type="EMBL" id="BA000004">
    <property type="protein sequence ID" value="BAB04823.1"/>
    <property type="molecule type" value="Genomic_DNA"/>
</dbReference>
<keyword evidence="10" id="KW-1185">Reference proteome</keyword>
<dbReference type="HOGENOM" id="CLU_047547_1_2_9"/>
<comment type="subcellular location">
    <subcellularLocation>
        <location evidence="1">Membrane</location>
        <topology evidence="1">Multi-pass membrane protein</topology>
    </subcellularLocation>
</comment>
<evidence type="ECO:0000256" key="8">
    <source>
        <dbReference type="SAM" id="Phobius"/>
    </source>
</evidence>
<feature type="transmembrane region" description="Helical" evidence="8">
    <location>
        <begin position="82"/>
        <end position="108"/>
    </location>
</feature>
<feature type="transmembrane region" description="Helical" evidence="8">
    <location>
        <begin position="221"/>
        <end position="246"/>
    </location>
</feature>
<keyword evidence="7 8" id="KW-0472">Membrane</keyword>
<name>Q9KDV7_HALH5</name>
<evidence type="ECO:0000256" key="2">
    <source>
        <dbReference type="ARBA" id="ARBA00007998"/>
    </source>
</evidence>
<gene>
    <name evidence="9" type="ordered locus">BH1104</name>
</gene>
<feature type="transmembrane region" description="Helical" evidence="8">
    <location>
        <begin position="266"/>
        <end position="290"/>
    </location>
</feature>
<dbReference type="STRING" id="272558.gene:10726998"/>
<keyword evidence="3" id="KW-0813">Transport</keyword>
<feature type="transmembrane region" description="Helical" evidence="8">
    <location>
        <begin position="187"/>
        <end position="209"/>
    </location>
</feature>
<evidence type="ECO:0000256" key="7">
    <source>
        <dbReference type="ARBA" id="ARBA00023136"/>
    </source>
</evidence>
<evidence type="ECO:0000256" key="6">
    <source>
        <dbReference type="ARBA" id="ARBA00022989"/>
    </source>
</evidence>
<protein>
    <submittedName>
        <fullName evidence="9">BH1104 protein</fullName>
    </submittedName>
</protein>
<keyword evidence="6 8" id="KW-1133">Transmembrane helix</keyword>
<dbReference type="GO" id="GO:0009847">
    <property type="term" value="P:spore germination"/>
    <property type="evidence" value="ECO:0007669"/>
    <property type="project" value="InterPro"/>
</dbReference>
<feature type="transmembrane region" description="Helical" evidence="8">
    <location>
        <begin position="335"/>
        <end position="354"/>
    </location>
</feature>
<feature type="transmembrane region" description="Helical" evidence="8">
    <location>
        <begin position="302"/>
        <end position="323"/>
    </location>
</feature>
<dbReference type="GO" id="GO:0016020">
    <property type="term" value="C:membrane"/>
    <property type="evidence" value="ECO:0007669"/>
    <property type="project" value="UniProtKB-SubCell"/>
</dbReference>
<feature type="transmembrane region" description="Helical" evidence="8">
    <location>
        <begin position="12"/>
        <end position="34"/>
    </location>
</feature>